<evidence type="ECO:0000256" key="3">
    <source>
        <dbReference type="ARBA" id="ARBA00023163"/>
    </source>
</evidence>
<dbReference type="InterPro" id="IPR036388">
    <property type="entry name" value="WH-like_DNA-bd_sf"/>
</dbReference>
<organism evidence="6 7">
    <name type="scientific">Streptomyces violaceus</name>
    <name type="common">Streptomyces venezuelae</name>
    <dbReference type="NCBI Taxonomy" id="1936"/>
    <lineage>
        <taxon>Bacteria</taxon>
        <taxon>Bacillati</taxon>
        <taxon>Actinomycetota</taxon>
        <taxon>Actinomycetes</taxon>
        <taxon>Kitasatosporales</taxon>
        <taxon>Streptomycetaceae</taxon>
        <taxon>Streptomyces</taxon>
    </lineage>
</organism>
<dbReference type="EMBL" id="CP107906">
    <property type="protein sequence ID" value="WUG98522.1"/>
    <property type="molecule type" value="Genomic_DNA"/>
</dbReference>
<evidence type="ECO:0000259" key="5">
    <source>
        <dbReference type="PROSITE" id="PS50043"/>
    </source>
</evidence>
<dbReference type="RefSeq" id="WP_328346421.1">
    <property type="nucleotide sequence ID" value="NZ_CP107906.1"/>
</dbReference>
<dbReference type="InterPro" id="IPR016032">
    <property type="entry name" value="Sig_transdc_resp-reg_C-effctor"/>
</dbReference>
<feature type="compositionally biased region" description="Low complexity" evidence="4">
    <location>
        <begin position="9"/>
        <end position="22"/>
    </location>
</feature>
<sequence length="96" mass="10007">MERCDRELQAGGLQAGSPQSGGPQAGGLAPGTARLAPQEPAVAGLVAAGATSRQTALELFVSVTTVQYHLTHIYSKLGIRSRSELVARRRETPPQG</sequence>
<dbReference type="Proteomes" id="UP001341259">
    <property type="component" value="Chromosome"/>
</dbReference>
<evidence type="ECO:0000256" key="1">
    <source>
        <dbReference type="ARBA" id="ARBA00023015"/>
    </source>
</evidence>
<evidence type="ECO:0000256" key="2">
    <source>
        <dbReference type="ARBA" id="ARBA00023125"/>
    </source>
</evidence>
<accession>A0ABZ1P4C2</accession>
<feature type="region of interest" description="Disordered" evidence="4">
    <location>
        <begin position="1"/>
        <end position="34"/>
    </location>
</feature>
<evidence type="ECO:0000256" key="4">
    <source>
        <dbReference type="SAM" id="MobiDB-lite"/>
    </source>
</evidence>
<evidence type="ECO:0000313" key="6">
    <source>
        <dbReference type="EMBL" id="WUG98522.1"/>
    </source>
</evidence>
<dbReference type="PRINTS" id="PR00038">
    <property type="entry name" value="HTHLUXR"/>
</dbReference>
<keyword evidence="3" id="KW-0804">Transcription</keyword>
<feature type="domain" description="HTH luxR-type" evidence="5">
    <location>
        <begin position="28"/>
        <end position="93"/>
    </location>
</feature>
<keyword evidence="2" id="KW-0238">DNA-binding</keyword>
<dbReference type="PANTHER" id="PTHR44688:SF16">
    <property type="entry name" value="DNA-BINDING TRANSCRIPTIONAL ACTIVATOR DEVR_DOSR"/>
    <property type="match status" value="1"/>
</dbReference>
<dbReference type="Gene3D" id="1.10.10.10">
    <property type="entry name" value="Winged helix-like DNA-binding domain superfamily/Winged helix DNA-binding domain"/>
    <property type="match status" value="1"/>
</dbReference>
<dbReference type="PANTHER" id="PTHR44688">
    <property type="entry name" value="DNA-BINDING TRANSCRIPTIONAL ACTIVATOR DEVR_DOSR"/>
    <property type="match status" value="1"/>
</dbReference>
<proteinExistence type="predicted"/>
<gene>
    <name evidence="6" type="ORF">OHB29_39180</name>
</gene>
<dbReference type="SUPFAM" id="SSF46894">
    <property type="entry name" value="C-terminal effector domain of the bipartite response regulators"/>
    <property type="match status" value="1"/>
</dbReference>
<dbReference type="InterPro" id="IPR000792">
    <property type="entry name" value="Tscrpt_reg_LuxR_C"/>
</dbReference>
<dbReference type="Pfam" id="PF00196">
    <property type="entry name" value="GerE"/>
    <property type="match status" value="1"/>
</dbReference>
<protein>
    <submittedName>
        <fullName evidence="6">Helix-turn-helix transcriptional regulator</fullName>
    </submittedName>
</protein>
<keyword evidence="1" id="KW-0805">Transcription regulation</keyword>
<name>A0ABZ1P4C2_STRVL</name>
<evidence type="ECO:0000313" key="7">
    <source>
        <dbReference type="Proteomes" id="UP001341259"/>
    </source>
</evidence>
<dbReference type="SMART" id="SM00421">
    <property type="entry name" value="HTH_LUXR"/>
    <property type="match status" value="1"/>
</dbReference>
<reference evidence="6 7" key="1">
    <citation type="submission" date="2022-10" db="EMBL/GenBank/DDBJ databases">
        <title>The complete genomes of actinobacterial strains from the NBC collection.</title>
        <authorList>
            <person name="Joergensen T.S."/>
            <person name="Alvarez Arevalo M."/>
            <person name="Sterndorff E.B."/>
            <person name="Faurdal D."/>
            <person name="Vuksanovic O."/>
            <person name="Mourched A.-S."/>
            <person name="Charusanti P."/>
            <person name="Shaw S."/>
            <person name="Blin K."/>
            <person name="Weber T."/>
        </authorList>
    </citation>
    <scope>NUCLEOTIDE SEQUENCE [LARGE SCALE GENOMIC DNA]</scope>
    <source>
        <strain evidence="6 7">NBC_00456</strain>
    </source>
</reference>
<dbReference type="PROSITE" id="PS50043">
    <property type="entry name" value="HTH_LUXR_2"/>
    <property type="match status" value="1"/>
</dbReference>
<dbReference type="CDD" id="cd06170">
    <property type="entry name" value="LuxR_C_like"/>
    <property type="match status" value="1"/>
</dbReference>
<keyword evidence="7" id="KW-1185">Reference proteome</keyword>